<protein>
    <recommendedName>
        <fullName evidence="4">Deacetylase PdaC domain-containing protein</fullName>
    </recommendedName>
</protein>
<name>A0ABR7EGL7_9FIRM</name>
<organism evidence="2 3">
    <name type="scientific">Christensenella tenuis</name>
    <dbReference type="NCBI Taxonomy" id="2763033"/>
    <lineage>
        <taxon>Bacteria</taxon>
        <taxon>Bacillati</taxon>
        <taxon>Bacillota</taxon>
        <taxon>Clostridia</taxon>
        <taxon>Christensenellales</taxon>
        <taxon>Christensenellaceae</taxon>
        <taxon>Christensenella</taxon>
    </lineage>
</organism>
<evidence type="ECO:0008006" key="4">
    <source>
        <dbReference type="Google" id="ProtNLM"/>
    </source>
</evidence>
<gene>
    <name evidence="2" type="ORF">H8S18_11255</name>
</gene>
<feature type="signal peptide" evidence="1">
    <location>
        <begin position="1"/>
        <end position="19"/>
    </location>
</feature>
<dbReference type="RefSeq" id="WP_186858373.1">
    <property type="nucleotide sequence ID" value="NZ_JACOON010000006.1"/>
</dbReference>
<accession>A0ABR7EGL7</accession>
<proteinExistence type="predicted"/>
<evidence type="ECO:0000313" key="2">
    <source>
        <dbReference type="EMBL" id="MBC5648915.1"/>
    </source>
</evidence>
<dbReference type="EMBL" id="JACOON010000006">
    <property type="protein sequence ID" value="MBC5648915.1"/>
    <property type="molecule type" value="Genomic_DNA"/>
</dbReference>
<reference evidence="2 3" key="1">
    <citation type="submission" date="2020-08" db="EMBL/GenBank/DDBJ databases">
        <title>Genome public.</title>
        <authorList>
            <person name="Liu C."/>
            <person name="Sun Q."/>
        </authorList>
    </citation>
    <scope>NUCLEOTIDE SEQUENCE [LARGE SCALE GENOMIC DNA]</scope>
    <source>
        <strain evidence="2 3">NSJ-35</strain>
    </source>
</reference>
<evidence type="ECO:0000313" key="3">
    <source>
        <dbReference type="Proteomes" id="UP000606889"/>
    </source>
</evidence>
<keyword evidence="3" id="KW-1185">Reference proteome</keyword>
<dbReference type="Proteomes" id="UP000606889">
    <property type="component" value="Unassembled WGS sequence"/>
</dbReference>
<feature type="chain" id="PRO_5046507376" description="Deacetylase PdaC domain-containing protein" evidence="1">
    <location>
        <begin position="20"/>
        <end position="247"/>
    </location>
</feature>
<keyword evidence="1" id="KW-0732">Signal</keyword>
<comment type="caution">
    <text evidence="2">The sequence shown here is derived from an EMBL/GenBank/DDBJ whole genome shotgun (WGS) entry which is preliminary data.</text>
</comment>
<sequence length="247" mass="26282">MKKTAIAILLLLALFLCSACGLVRNAALAVLSEHEGAPGYSGLPELPVENTMVPVRAAEADEADEEVLAFFDEMIDTEGLLGSQPALRAGDVEGSYSLSDGGFYVKDTPFMGKDGTVALGFNLAGINNAVIYSYTADAGGITPEQVLKEYKKLYETLQVKYGKAASHEWFVSQSVSLDGLYPAGEFEDGDVTEAVRNGNVAAFHYSWNRVGGNVMTAWLLLERGGAYTVGLTYDKTGDAVPRSSASV</sequence>
<evidence type="ECO:0000256" key="1">
    <source>
        <dbReference type="SAM" id="SignalP"/>
    </source>
</evidence>